<reference evidence="4 5" key="1">
    <citation type="submission" date="2016-04" db="EMBL/GenBank/DDBJ databases">
        <title>A degradative enzymes factory behind the ericoid mycorrhizal symbiosis.</title>
        <authorList>
            <consortium name="DOE Joint Genome Institute"/>
            <person name="Martino E."/>
            <person name="Morin E."/>
            <person name="Grelet G."/>
            <person name="Kuo A."/>
            <person name="Kohler A."/>
            <person name="Daghino S."/>
            <person name="Barry K."/>
            <person name="Choi C."/>
            <person name="Cichocki N."/>
            <person name="Clum A."/>
            <person name="Copeland A."/>
            <person name="Hainaut M."/>
            <person name="Haridas S."/>
            <person name="Labutti K."/>
            <person name="Lindquist E."/>
            <person name="Lipzen A."/>
            <person name="Khouja H.-R."/>
            <person name="Murat C."/>
            <person name="Ohm R."/>
            <person name="Olson A."/>
            <person name="Spatafora J."/>
            <person name="Veneault-Fourrey C."/>
            <person name="Henrissat B."/>
            <person name="Grigoriev I."/>
            <person name="Martin F."/>
            <person name="Perotto S."/>
        </authorList>
    </citation>
    <scope>NUCLEOTIDE SEQUENCE [LARGE SCALE GENOMIC DNA]</scope>
    <source>
        <strain evidence="4 5">E</strain>
    </source>
</reference>
<sequence>MDTEPFVPKWPDDPNDDGIYLPEDLDSRTPHPSTAPKQVFDIISSTYRPSRKPDNVLSKFELFPKLPLELRRSIWCYSLPRRRMVEVLYDDETGECKSRYPVPTALHANSEARGVALEYYELAFATQKAEAMVYFDFGVDALFLGVGNFSPSQKDPAGLLFRALKRQDIERLEHLVADDFINSFLLGIYADDDDDDTDASLSGGITDGDDSDSDTDEVQSSLTKFGLDGLQSLTIVDGLGNYDFVIQEIKNNGEFHVWNILGGGKPVPLVDPNTVDYPGMLYFSEIWRSAELAKYIGRTKLTTLRYVGRKRLRQEEAWKKRINFMDQVVLPGTFNSCLYPKDGVIDRIVGMYLLDPEAFQNLREYFGGADPEYIYIAQNSCVCPIGHKHKEPCHWRLMDFNLRRALAKIDPAGDDPIEEAVPGAFPEESAVEEVNSHPPQIPSERVTVADSQIQEINLEQPSPAFQDLSLTEHKSTSNHQQVSPPTLVKAPFLWRFLDQLEHYLPSGILGKFIVANVLISFGLLIYAILVLEVNQLWGPIIGFGVCLSMNHLRAGTQPSSSPNLLAWLFSLTWHSVFPVFGLFKNHISYNKTAPARQIASRQQGTSSSNTLTAARQRFHKAFYICMTFWIWLLLGLVSVALAFSLLKFVVELLSVLMLLVALLWLLGIWLMAHEMHNK</sequence>
<dbReference type="OrthoDB" id="3557569at2759"/>
<gene>
    <name evidence="4" type="ORF">K444DRAFT_630861</name>
</gene>
<keyword evidence="2" id="KW-1133">Transmembrane helix</keyword>
<evidence type="ECO:0000313" key="5">
    <source>
        <dbReference type="Proteomes" id="UP000235371"/>
    </source>
</evidence>
<evidence type="ECO:0000259" key="3">
    <source>
        <dbReference type="Pfam" id="PF20150"/>
    </source>
</evidence>
<dbReference type="InParanoid" id="A0A2J6T8A5"/>
<dbReference type="InterPro" id="IPR045518">
    <property type="entry name" value="2EXR"/>
</dbReference>
<feature type="transmembrane region" description="Helical" evidence="2">
    <location>
        <begin position="621"/>
        <end position="646"/>
    </location>
</feature>
<keyword evidence="5" id="KW-1185">Reference proteome</keyword>
<dbReference type="RefSeq" id="XP_024736153.1">
    <property type="nucleotide sequence ID" value="XM_024883269.1"/>
</dbReference>
<dbReference type="GeneID" id="36591346"/>
<dbReference type="AlphaFoldDB" id="A0A2J6T8A5"/>
<feature type="transmembrane region" description="Helical" evidence="2">
    <location>
        <begin position="536"/>
        <end position="552"/>
    </location>
</feature>
<dbReference type="Proteomes" id="UP000235371">
    <property type="component" value="Unassembled WGS sequence"/>
</dbReference>
<evidence type="ECO:0000256" key="1">
    <source>
        <dbReference type="SAM" id="MobiDB-lite"/>
    </source>
</evidence>
<feature type="domain" description="2EXR" evidence="3">
    <location>
        <begin position="60"/>
        <end position="142"/>
    </location>
</feature>
<name>A0A2J6T8A5_9HELO</name>
<proteinExistence type="predicted"/>
<organism evidence="4 5">
    <name type="scientific">Hyaloscypha bicolor E</name>
    <dbReference type="NCBI Taxonomy" id="1095630"/>
    <lineage>
        <taxon>Eukaryota</taxon>
        <taxon>Fungi</taxon>
        <taxon>Dikarya</taxon>
        <taxon>Ascomycota</taxon>
        <taxon>Pezizomycotina</taxon>
        <taxon>Leotiomycetes</taxon>
        <taxon>Helotiales</taxon>
        <taxon>Hyaloscyphaceae</taxon>
        <taxon>Hyaloscypha</taxon>
        <taxon>Hyaloscypha bicolor</taxon>
    </lineage>
</organism>
<dbReference type="Pfam" id="PF20150">
    <property type="entry name" value="2EXR"/>
    <property type="match status" value="1"/>
</dbReference>
<keyword evidence="2" id="KW-0812">Transmembrane</keyword>
<protein>
    <recommendedName>
        <fullName evidence="3">2EXR domain-containing protein</fullName>
    </recommendedName>
</protein>
<accession>A0A2J6T8A5</accession>
<dbReference type="EMBL" id="KZ613817">
    <property type="protein sequence ID" value="PMD59249.1"/>
    <property type="molecule type" value="Genomic_DNA"/>
</dbReference>
<dbReference type="PANTHER" id="PTHR35910">
    <property type="entry name" value="2EXR DOMAIN-CONTAINING PROTEIN"/>
    <property type="match status" value="1"/>
</dbReference>
<feature type="transmembrane region" description="Helical" evidence="2">
    <location>
        <begin position="652"/>
        <end position="672"/>
    </location>
</feature>
<evidence type="ECO:0000256" key="2">
    <source>
        <dbReference type="SAM" id="Phobius"/>
    </source>
</evidence>
<evidence type="ECO:0000313" key="4">
    <source>
        <dbReference type="EMBL" id="PMD59249.1"/>
    </source>
</evidence>
<feature type="region of interest" description="Disordered" evidence="1">
    <location>
        <begin position="1"/>
        <end position="34"/>
    </location>
</feature>
<feature type="transmembrane region" description="Helical" evidence="2">
    <location>
        <begin position="508"/>
        <end position="529"/>
    </location>
</feature>
<feature type="transmembrane region" description="Helical" evidence="2">
    <location>
        <begin position="564"/>
        <end position="583"/>
    </location>
</feature>
<dbReference type="PANTHER" id="PTHR35910:SF1">
    <property type="entry name" value="2EXR DOMAIN-CONTAINING PROTEIN"/>
    <property type="match status" value="1"/>
</dbReference>
<keyword evidence="2" id="KW-0472">Membrane</keyword>